<dbReference type="EMBL" id="CP026113">
    <property type="protein sequence ID" value="AUT66029.1"/>
    <property type="molecule type" value="Genomic_DNA"/>
</dbReference>
<dbReference type="SUPFAM" id="SSF51735">
    <property type="entry name" value="NAD(P)-binding Rossmann-fold domains"/>
    <property type="match status" value="1"/>
</dbReference>
<proteinExistence type="predicted"/>
<dbReference type="InterPro" id="IPR036291">
    <property type="entry name" value="NAD(P)-bd_dom_sf"/>
</dbReference>
<reference evidence="1 2" key="1">
    <citation type="submission" date="2018-01" db="EMBL/GenBank/DDBJ databases">
        <title>Species boundaries and ecological features among Paraburkholderia terrae DSMZ17804T, P. hospita DSMZ17164T and P. caribensis DSMZ13236T.</title>
        <authorList>
            <person name="Pratama A.A."/>
        </authorList>
    </citation>
    <scope>NUCLEOTIDE SEQUENCE [LARGE SCALE GENOMIC DNA]</scope>
    <source>
        <strain evidence="1 2">DSM 17804</strain>
    </source>
</reference>
<dbReference type="AlphaFoldDB" id="A0A2I8F2P8"/>
<evidence type="ECO:0000313" key="2">
    <source>
        <dbReference type="Proteomes" id="UP000243502"/>
    </source>
</evidence>
<gene>
    <name evidence="1" type="ORF">C2L65_31335</name>
</gene>
<name>A0A2I8F2P8_9BURK</name>
<organism evidence="1 2">
    <name type="scientific">Paraburkholderia terrae</name>
    <dbReference type="NCBI Taxonomy" id="311230"/>
    <lineage>
        <taxon>Bacteria</taxon>
        <taxon>Pseudomonadati</taxon>
        <taxon>Pseudomonadota</taxon>
        <taxon>Betaproteobacteria</taxon>
        <taxon>Burkholderiales</taxon>
        <taxon>Burkholderiaceae</taxon>
        <taxon>Paraburkholderia</taxon>
    </lineage>
</organism>
<dbReference type="Proteomes" id="UP000243502">
    <property type="component" value="Chromosome 3"/>
</dbReference>
<sequence length="42" mass="4568">MNQYDITQRAAVITGGAQGIGYAVAQRAVRSVRRPRHVLSVT</sequence>
<evidence type="ECO:0000313" key="1">
    <source>
        <dbReference type="EMBL" id="AUT66029.1"/>
    </source>
</evidence>
<dbReference type="Gene3D" id="3.40.50.720">
    <property type="entry name" value="NAD(P)-binding Rossmann-like Domain"/>
    <property type="match status" value="1"/>
</dbReference>
<protein>
    <submittedName>
        <fullName evidence="1">Short-chain dehydrogenase</fullName>
    </submittedName>
</protein>
<dbReference type="KEGG" id="pter:C2L65_31335"/>
<accession>A0A2I8F2P8</accession>